<dbReference type="EMBL" id="OZ035836">
    <property type="protein sequence ID" value="CAL1579089.1"/>
    <property type="molecule type" value="Genomic_DNA"/>
</dbReference>
<sequence>MCNFTVTCSSGLSEGAVSRSFSCVTNSCDQSDTHSPGHTDSSIALFLSGSSIICNHSNHVSWSQDTWDYQQECEKKGIKDDKPAVIRFIIFGVVTFVVALVLVYLFFDLKRRKRMKRENLEETVYDDVQVKIYLS</sequence>
<protein>
    <submittedName>
        <fullName evidence="2">Uncharacterized protein</fullName>
    </submittedName>
</protein>
<keyword evidence="1" id="KW-0812">Transmembrane</keyword>
<name>A0AAV2JN90_KNICA</name>
<evidence type="ECO:0000313" key="3">
    <source>
        <dbReference type="Proteomes" id="UP001497482"/>
    </source>
</evidence>
<keyword evidence="1" id="KW-0472">Membrane</keyword>
<keyword evidence="1" id="KW-1133">Transmembrane helix</keyword>
<dbReference type="Proteomes" id="UP001497482">
    <property type="component" value="Chromosome 14"/>
</dbReference>
<organism evidence="2 3">
    <name type="scientific">Knipowitschia caucasica</name>
    <name type="common">Caucasian dwarf goby</name>
    <name type="synonym">Pomatoschistus caucasicus</name>
    <dbReference type="NCBI Taxonomy" id="637954"/>
    <lineage>
        <taxon>Eukaryota</taxon>
        <taxon>Metazoa</taxon>
        <taxon>Chordata</taxon>
        <taxon>Craniata</taxon>
        <taxon>Vertebrata</taxon>
        <taxon>Euteleostomi</taxon>
        <taxon>Actinopterygii</taxon>
        <taxon>Neopterygii</taxon>
        <taxon>Teleostei</taxon>
        <taxon>Neoteleostei</taxon>
        <taxon>Acanthomorphata</taxon>
        <taxon>Gobiaria</taxon>
        <taxon>Gobiiformes</taxon>
        <taxon>Gobioidei</taxon>
        <taxon>Gobiidae</taxon>
        <taxon>Gobiinae</taxon>
        <taxon>Knipowitschia</taxon>
    </lineage>
</organism>
<dbReference type="AlphaFoldDB" id="A0AAV2JN90"/>
<proteinExistence type="predicted"/>
<feature type="transmembrane region" description="Helical" evidence="1">
    <location>
        <begin position="84"/>
        <end position="107"/>
    </location>
</feature>
<reference evidence="2 3" key="1">
    <citation type="submission" date="2024-04" db="EMBL/GenBank/DDBJ databases">
        <authorList>
            <person name="Waldvogel A.-M."/>
            <person name="Schoenle A."/>
        </authorList>
    </citation>
    <scope>NUCLEOTIDE SEQUENCE [LARGE SCALE GENOMIC DNA]</scope>
</reference>
<evidence type="ECO:0000313" key="2">
    <source>
        <dbReference type="EMBL" id="CAL1579089.1"/>
    </source>
</evidence>
<keyword evidence="3" id="KW-1185">Reference proteome</keyword>
<gene>
    <name evidence="2" type="ORF">KC01_LOCUS10183</name>
</gene>
<accession>A0AAV2JN90</accession>
<evidence type="ECO:0000256" key="1">
    <source>
        <dbReference type="SAM" id="Phobius"/>
    </source>
</evidence>